<dbReference type="AlphaFoldDB" id="A0A4C1XKJ6"/>
<dbReference type="EMBL" id="BGZK01000850">
    <property type="protein sequence ID" value="GBP62797.1"/>
    <property type="molecule type" value="Genomic_DNA"/>
</dbReference>
<comment type="caution">
    <text evidence="2">The sequence shown here is derived from an EMBL/GenBank/DDBJ whole genome shotgun (WGS) entry which is preliminary data.</text>
</comment>
<evidence type="ECO:0000313" key="3">
    <source>
        <dbReference type="Proteomes" id="UP000299102"/>
    </source>
</evidence>
<reference evidence="2 3" key="1">
    <citation type="journal article" date="2019" name="Commun. Biol.">
        <title>The bagworm genome reveals a unique fibroin gene that provides high tensile strength.</title>
        <authorList>
            <person name="Kono N."/>
            <person name="Nakamura H."/>
            <person name="Ohtoshi R."/>
            <person name="Tomita M."/>
            <person name="Numata K."/>
            <person name="Arakawa K."/>
        </authorList>
    </citation>
    <scope>NUCLEOTIDE SEQUENCE [LARGE SCALE GENOMIC DNA]</scope>
</reference>
<organism evidence="2 3">
    <name type="scientific">Eumeta variegata</name>
    <name type="common">Bagworm moth</name>
    <name type="synonym">Eumeta japonica</name>
    <dbReference type="NCBI Taxonomy" id="151549"/>
    <lineage>
        <taxon>Eukaryota</taxon>
        <taxon>Metazoa</taxon>
        <taxon>Ecdysozoa</taxon>
        <taxon>Arthropoda</taxon>
        <taxon>Hexapoda</taxon>
        <taxon>Insecta</taxon>
        <taxon>Pterygota</taxon>
        <taxon>Neoptera</taxon>
        <taxon>Endopterygota</taxon>
        <taxon>Lepidoptera</taxon>
        <taxon>Glossata</taxon>
        <taxon>Ditrysia</taxon>
        <taxon>Tineoidea</taxon>
        <taxon>Psychidae</taxon>
        <taxon>Oiketicinae</taxon>
        <taxon>Eumeta</taxon>
    </lineage>
</organism>
<sequence length="99" mass="11519">MHIDSIHKRFIKRLPTHLPTQHTRKPPADGRDSSDYLIRLRSIAARALHRRINSFYSPHRSRIGDSCCINKVEAIVRPRRHISIRRPAGCSPLTGKFRF</sequence>
<keyword evidence="3" id="KW-1185">Reference proteome</keyword>
<feature type="region of interest" description="Disordered" evidence="1">
    <location>
        <begin position="14"/>
        <end position="33"/>
    </location>
</feature>
<gene>
    <name evidence="2" type="ORF">EVAR_50626_1</name>
</gene>
<evidence type="ECO:0000256" key="1">
    <source>
        <dbReference type="SAM" id="MobiDB-lite"/>
    </source>
</evidence>
<name>A0A4C1XKJ6_EUMVA</name>
<accession>A0A4C1XKJ6</accession>
<protein>
    <submittedName>
        <fullName evidence="2">Uncharacterized protein</fullName>
    </submittedName>
</protein>
<proteinExistence type="predicted"/>
<dbReference type="Proteomes" id="UP000299102">
    <property type="component" value="Unassembled WGS sequence"/>
</dbReference>
<evidence type="ECO:0000313" key="2">
    <source>
        <dbReference type="EMBL" id="GBP62797.1"/>
    </source>
</evidence>